<gene>
    <name evidence="1" type="ORF">UFOVP528_30</name>
</gene>
<organism evidence="1">
    <name type="scientific">uncultured Caudovirales phage</name>
    <dbReference type="NCBI Taxonomy" id="2100421"/>
    <lineage>
        <taxon>Viruses</taxon>
        <taxon>Duplodnaviria</taxon>
        <taxon>Heunggongvirae</taxon>
        <taxon>Uroviricota</taxon>
        <taxon>Caudoviricetes</taxon>
        <taxon>Peduoviridae</taxon>
        <taxon>Maltschvirus</taxon>
        <taxon>Maltschvirus maltsch</taxon>
    </lineage>
</organism>
<name>A0A6J5MYR1_9CAUD</name>
<reference evidence="1" key="1">
    <citation type="submission" date="2020-04" db="EMBL/GenBank/DDBJ databases">
        <authorList>
            <person name="Chiriac C."/>
            <person name="Salcher M."/>
            <person name="Ghai R."/>
            <person name="Kavagutti S V."/>
        </authorList>
    </citation>
    <scope>NUCLEOTIDE SEQUENCE</scope>
</reference>
<dbReference type="EMBL" id="LR796508">
    <property type="protein sequence ID" value="CAB4148899.1"/>
    <property type="molecule type" value="Genomic_DNA"/>
</dbReference>
<proteinExistence type="predicted"/>
<evidence type="ECO:0000313" key="1">
    <source>
        <dbReference type="EMBL" id="CAB4148899.1"/>
    </source>
</evidence>
<protein>
    <submittedName>
        <fullName evidence="1">Uncharacterized protein</fullName>
    </submittedName>
</protein>
<accession>A0A6J5MYR1</accession>
<sequence length="66" mass="7533">MTKNKIQDLRNHLFETIELLKDKEIDINTALAIATVSESIINTAKVEVQYLKAIESNNKSLFLDNQ</sequence>